<gene>
    <name evidence="4" type="ORF">CULCOIPH005_15510</name>
</gene>
<dbReference type="Gene3D" id="1.20.1270.70">
    <property type="entry name" value="Designed single chain three-helix bundle"/>
    <property type="match status" value="1"/>
</dbReference>
<dbReference type="InterPro" id="IPR008672">
    <property type="entry name" value="Mad1"/>
</dbReference>
<keyword evidence="2" id="KW-1133">Transmembrane helix</keyword>
<dbReference type="PANTHER" id="PTHR23159">
    <property type="entry name" value="CENTROSOMAL PROTEIN 2"/>
    <property type="match status" value="1"/>
</dbReference>
<evidence type="ECO:0000256" key="2">
    <source>
        <dbReference type="SAM" id="Phobius"/>
    </source>
</evidence>
<dbReference type="AlphaFoldDB" id="A0ABD0BGW2"/>
<accession>A0ABD0BGW2</accession>
<feature type="coiled-coil region" evidence="1">
    <location>
        <begin position="130"/>
        <end position="276"/>
    </location>
</feature>
<dbReference type="EMBL" id="BQFK01000004">
    <property type="protein sequence ID" value="GJJ43362.1"/>
    <property type="molecule type" value="Genomic_DNA"/>
</dbReference>
<keyword evidence="2" id="KW-0472">Membrane</keyword>
<name>A0ABD0BGW2_CORUL</name>
<comment type="caution">
    <text evidence="4">The sequence shown here is derived from an EMBL/GenBank/DDBJ whole genome shotgun (WGS) entry which is preliminary data.</text>
</comment>
<feature type="transmembrane region" description="Helical" evidence="2">
    <location>
        <begin position="281"/>
        <end position="303"/>
    </location>
</feature>
<evidence type="ECO:0000313" key="4">
    <source>
        <dbReference type="EMBL" id="GJJ43362.1"/>
    </source>
</evidence>
<dbReference type="SUPFAM" id="SSF57997">
    <property type="entry name" value="Tropomyosin"/>
    <property type="match status" value="1"/>
</dbReference>
<organism evidence="4 5">
    <name type="scientific">Corynebacterium ulcerans</name>
    <dbReference type="NCBI Taxonomy" id="65058"/>
    <lineage>
        <taxon>Bacteria</taxon>
        <taxon>Bacillati</taxon>
        <taxon>Actinomycetota</taxon>
        <taxon>Actinomycetes</taxon>
        <taxon>Mycobacteriales</taxon>
        <taxon>Corynebacteriaceae</taxon>
        <taxon>Corynebacterium</taxon>
    </lineage>
</organism>
<evidence type="ECO:0000256" key="3">
    <source>
        <dbReference type="SAM" id="SignalP"/>
    </source>
</evidence>
<dbReference type="PANTHER" id="PTHR23159:SF31">
    <property type="entry name" value="CENTROSOME-ASSOCIATED PROTEIN CEP250 ISOFORM X1"/>
    <property type="match status" value="1"/>
</dbReference>
<sequence length="314" mass="34550">MKKLLSSALTCAIAGSLLVAPAAHAEDQTGDSEVLLRISESTKGNFDPETNKWSCITTGDYVPLTGTGSRVTLTASGPCTRSEYETLLETVLDHLSETIDQVGELTGEVNTLEGKLQASEYEVGHLHKNLTNSRNELDATKRENRKLSNALEASEQEVDHLHKNLKNSRDELDATKQKNRELNAKIEKAEKEIDELEAKNALTEADLNKLKAELEKTKAKLAEAEAKVKALSTRVTQLEAEVKDLKARNAELQKKNDDLTAEIDSLNDENDSLNNGLNTSIGLNIFFGVISAIAAIIGIGHFLKPVFEKFFHRR</sequence>
<dbReference type="Gene3D" id="1.10.287.1490">
    <property type="match status" value="1"/>
</dbReference>
<keyword evidence="2" id="KW-0812">Transmembrane</keyword>
<keyword evidence="3" id="KW-0732">Signal</keyword>
<protein>
    <submittedName>
        <fullName evidence="4">Uncharacterized protein</fullName>
    </submittedName>
</protein>
<feature type="signal peptide" evidence="3">
    <location>
        <begin position="1"/>
        <end position="25"/>
    </location>
</feature>
<proteinExistence type="predicted"/>
<evidence type="ECO:0000256" key="1">
    <source>
        <dbReference type="SAM" id="Coils"/>
    </source>
</evidence>
<evidence type="ECO:0000313" key="5">
    <source>
        <dbReference type="Proteomes" id="UP001205910"/>
    </source>
</evidence>
<dbReference type="RefSeq" id="WP_014836848.1">
    <property type="nucleotide sequence ID" value="NZ_AP019662.1"/>
</dbReference>
<dbReference type="Proteomes" id="UP001205910">
    <property type="component" value="Unassembled WGS sequence"/>
</dbReference>
<reference evidence="4 5" key="1">
    <citation type="submission" date="2021-11" db="EMBL/GenBank/DDBJ databases">
        <title>Whole genome sequences of diphtheriae toxin producing Corynebacterium ulcerans isolates from cats in Osaka, Japan.</title>
        <authorList>
            <person name="Umeda K."/>
            <person name="Hirai Y."/>
        </authorList>
    </citation>
    <scope>NUCLEOTIDE SEQUENCE [LARGE SCALE GENOMIC DNA]</scope>
    <source>
        <strain evidence="4 5">12109B-1</strain>
    </source>
</reference>
<keyword evidence="1" id="KW-0175">Coiled coil</keyword>
<feature type="chain" id="PRO_5044848657" evidence="3">
    <location>
        <begin position="26"/>
        <end position="314"/>
    </location>
</feature>
<dbReference type="Pfam" id="PF05557">
    <property type="entry name" value="MAD"/>
    <property type="match status" value="1"/>
</dbReference>